<keyword evidence="4" id="KW-1185">Reference proteome</keyword>
<accession>A0A9P7A9L7</accession>
<feature type="transmembrane region" description="Helical" evidence="1">
    <location>
        <begin position="124"/>
        <end position="145"/>
    </location>
</feature>
<gene>
    <name evidence="3" type="ORF">EV702DRAFT_1057795</name>
</gene>
<protein>
    <recommendedName>
        <fullName evidence="2">CN hydrolase domain-containing protein</fullName>
    </recommendedName>
</protein>
<feature type="transmembrane region" description="Helical" evidence="1">
    <location>
        <begin position="165"/>
        <end position="185"/>
    </location>
</feature>
<sequence length="584" mass="63244">MGDTLQSLILAKNPTLIFGTGEFLLASLSLTPTPTFVPLVLLITILRIHGLRIACRSTRVLELMCSWVAVTAGASLAHYSSATNALSSSSQAFAAVAFMSAITYVLAILSIYIDIRFNRRFKTVWAQVTFLPVVWATTWAIVSHLSPVGRLLNWSPVSSSHPFGWLLPYTGPMGIDWAVGACAALSSEVAAAWLMGTDNDEQPVHLSTSSGQAQSNRRSRSFLTLGTLLVALALPSLHVSLPARTDTIFDTSPLGVACALPPVRKGQRSTLDDFIAETRKLTSQAKVVLWPESAVVFNSQGEREAAFEELRKDIQKSLIGVAFEEFVPEDPSNPSRSGVRRNGLALVHEGQKKGEEVIQYYKRNLVPFTESFSAIPSTEPPAIYNFELGPPKWATRPEWSSTPNHTRAVTITSSICLDFAFSSAFSSLDSRPALILAPARTWDSTVSLAMWEQAKSRANEIGSMVLWCDGGATGVSGVGGGGFSEIMQLGSGSWTRTISFQFPFDQRRTVYALVGDFGVLVLLVAIMGGSSVAWYLPALSGSLSGSRSVLQAVPLLRRLLPGRQRDQENLIDVAVPGERQSLLH</sequence>
<proteinExistence type="predicted"/>
<feature type="transmembrane region" description="Helical" evidence="1">
    <location>
        <begin position="60"/>
        <end position="80"/>
    </location>
</feature>
<dbReference type="InterPro" id="IPR036526">
    <property type="entry name" value="C-N_Hydrolase_sf"/>
</dbReference>
<organism evidence="3 4">
    <name type="scientific">Suillus placidus</name>
    <dbReference type="NCBI Taxonomy" id="48579"/>
    <lineage>
        <taxon>Eukaryota</taxon>
        <taxon>Fungi</taxon>
        <taxon>Dikarya</taxon>
        <taxon>Basidiomycota</taxon>
        <taxon>Agaricomycotina</taxon>
        <taxon>Agaricomycetes</taxon>
        <taxon>Agaricomycetidae</taxon>
        <taxon>Boletales</taxon>
        <taxon>Suillineae</taxon>
        <taxon>Suillaceae</taxon>
        <taxon>Suillus</taxon>
    </lineage>
</organism>
<evidence type="ECO:0000259" key="2">
    <source>
        <dbReference type="PROSITE" id="PS50263"/>
    </source>
</evidence>
<reference evidence="3" key="1">
    <citation type="journal article" date="2020" name="New Phytol.">
        <title>Comparative genomics reveals dynamic genome evolution in host specialist ectomycorrhizal fungi.</title>
        <authorList>
            <person name="Lofgren L.A."/>
            <person name="Nguyen N.H."/>
            <person name="Vilgalys R."/>
            <person name="Ruytinx J."/>
            <person name="Liao H.L."/>
            <person name="Branco S."/>
            <person name="Kuo A."/>
            <person name="LaButti K."/>
            <person name="Lipzen A."/>
            <person name="Andreopoulos W."/>
            <person name="Pangilinan J."/>
            <person name="Riley R."/>
            <person name="Hundley H."/>
            <person name="Na H."/>
            <person name="Barry K."/>
            <person name="Grigoriev I.V."/>
            <person name="Stajich J.E."/>
            <person name="Kennedy P.G."/>
        </authorList>
    </citation>
    <scope>NUCLEOTIDE SEQUENCE</scope>
    <source>
        <strain evidence="3">DOB743</strain>
    </source>
</reference>
<dbReference type="AlphaFoldDB" id="A0A9P7A9L7"/>
<evidence type="ECO:0000256" key="1">
    <source>
        <dbReference type="SAM" id="Phobius"/>
    </source>
</evidence>
<dbReference type="InterPro" id="IPR003010">
    <property type="entry name" value="C-N_Hydrolase"/>
</dbReference>
<dbReference type="Proteomes" id="UP000714275">
    <property type="component" value="Unassembled WGS sequence"/>
</dbReference>
<keyword evidence="1" id="KW-1133">Transmembrane helix</keyword>
<dbReference type="EMBL" id="JABBWD010000001">
    <property type="protein sequence ID" value="KAG1784167.1"/>
    <property type="molecule type" value="Genomic_DNA"/>
</dbReference>
<comment type="caution">
    <text evidence="3">The sequence shown here is derived from an EMBL/GenBank/DDBJ whole genome shotgun (WGS) entry which is preliminary data.</text>
</comment>
<evidence type="ECO:0000313" key="4">
    <source>
        <dbReference type="Proteomes" id="UP000714275"/>
    </source>
</evidence>
<keyword evidence="1" id="KW-0472">Membrane</keyword>
<feature type="transmembrane region" description="Helical" evidence="1">
    <location>
        <begin position="23"/>
        <end position="48"/>
    </location>
</feature>
<evidence type="ECO:0000313" key="3">
    <source>
        <dbReference type="EMBL" id="KAG1784167.1"/>
    </source>
</evidence>
<dbReference type="PROSITE" id="PS50263">
    <property type="entry name" value="CN_HYDROLASE"/>
    <property type="match status" value="1"/>
</dbReference>
<dbReference type="SUPFAM" id="SSF56317">
    <property type="entry name" value="Carbon-nitrogen hydrolase"/>
    <property type="match status" value="1"/>
</dbReference>
<keyword evidence="1" id="KW-0812">Transmembrane</keyword>
<dbReference type="Gene3D" id="3.60.110.10">
    <property type="entry name" value="Carbon-nitrogen hydrolase"/>
    <property type="match status" value="1"/>
</dbReference>
<dbReference type="OrthoDB" id="2626014at2759"/>
<feature type="transmembrane region" description="Helical" evidence="1">
    <location>
        <begin position="92"/>
        <end position="112"/>
    </location>
</feature>
<name>A0A9P7A9L7_9AGAM</name>
<feature type="transmembrane region" description="Helical" evidence="1">
    <location>
        <begin position="510"/>
        <end position="536"/>
    </location>
</feature>
<feature type="domain" description="CN hydrolase" evidence="2">
    <location>
        <begin position="252"/>
        <end position="506"/>
    </location>
</feature>